<feature type="transmembrane region" description="Helical" evidence="2">
    <location>
        <begin position="6"/>
        <end position="27"/>
    </location>
</feature>
<dbReference type="KEGG" id="sli:Slin_5143"/>
<evidence type="ECO:0000256" key="1">
    <source>
        <dbReference type="SAM" id="MobiDB-lite"/>
    </source>
</evidence>
<reference evidence="3 4" key="1">
    <citation type="journal article" date="2010" name="Stand. Genomic Sci.">
        <title>Complete genome sequence of Spirosoma linguale type strain (1).</title>
        <authorList>
            <person name="Lail K."/>
            <person name="Sikorski J."/>
            <person name="Saunders E."/>
            <person name="Lapidus A."/>
            <person name="Glavina Del Rio T."/>
            <person name="Copeland A."/>
            <person name="Tice H."/>
            <person name="Cheng J.-F."/>
            <person name="Lucas S."/>
            <person name="Nolan M."/>
            <person name="Bruce D."/>
            <person name="Goodwin L."/>
            <person name="Pitluck S."/>
            <person name="Ivanova N."/>
            <person name="Mavromatis K."/>
            <person name="Ovchinnikova G."/>
            <person name="Pati A."/>
            <person name="Chen A."/>
            <person name="Palaniappan K."/>
            <person name="Land M."/>
            <person name="Hauser L."/>
            <person name="Chang Y.-J."/>
            <person name="Jeffries C.D."/>
            <person name="Chain P."/>
            <person name="Brettin T."/>
            <person name="Detter J.C."/>
            <person name="Schuetze A."/>
            <person name="Rohde M."/>
            <person name="Tindall B.J."/>
            <person name="Goeker M."/>
            <person name="Bristow J."/>
            <person name="Eisen J.A."/>
            <person name="Markowitz V."/>
            <person name="Hugenholtz P."/>
            <person name="Kyrpides N.C."/>
            <person name="Klenk H.-P."/>
            <person name="Chen F."/>
        </authorList>
    </citation>
    <scope>NUCLEOTIDE SEQUENCE [LARGE SCALE GENOMIC DNA]</scope>
    <source>
        <strain evidence="4">ATCC 33905 / DSM 74 / LMG 10896 / Claus 1</strain>
    </source>
</reference>
<dbReference type="Proteomes" id="UP000002028">
    <property type="component" value="Chromosome"/>
</dbReference>
<proteinExistence type="predicted"/>
<dbReference type="RefSeq" id="WP_012929616.1">
    <property type="nucleotide sequence ID" value="NC_013730.1"/>
</dbReference>
<dbReference type="Gene3D" id="1.20.120.1490">
    <property type="match status" value="1"/>
</dbReference>
<keyword evidence="2" id="KW-1133">Transmembrane helix</keyword>
<evidence type="ECO:0000313" key="3">
    <source>
        <dbReference type="EMBL" id="ADB41115.1"/>
    </source>
</evidence>
<feature type="compositionally biased region" description="Polar residues" evidence="1">
    <location>
        <begin position="152"/>
        <end position="164"/>
    </location>
</feature>
<name>D2QGU3_SPILD</name>
<dbReference type="STRING" id="504472.Slin_5143"/>
<keyword evidence="4" id="KW-1185">Reference proteome</keyword>
<protein>
    <recommendedName>
        <fullName evidence="5">Periplasmic heavy metal sensor</fullName>
    </recommendedName>
</protein>
<dbReference type="HOGENOM" id="CLU_111511_0_0_10"/>
<feature type="region of interest" description="Disordered" evidence="1">
    <location>
        <begin position="149"/>
        <end position="182"/>
    </location>
</feature>
<evidence type="ECO:0008006" key="5">
    <source>
        <dbReference type="Google" id="ProtNLM"/>
    </source>
</evidence>
<dbReference type="Pfam" id="PF13801">
    <property type="entry name" value="Metal_resist"/>
    <property type="match status" value="1"/>
</dbReference>
<dbReference type="EMBL" id="CP001769">
    <property type="protein sequence ID" value="ADB41115.1"/>
    <property type="molecule type" value="Genomic_DNA"/>
</dbReference>
<accession>D2QGU3</accession>
<dbReference type="AlphaFoldDB" id="D2QGU3"/>
<evidence type="ECO:0000256" key="2">
    <source>
        <dbReference type="SAM" id="Phobius"/>
    </source>
</evidence>
<dbReference type="eggNOG" id="COG3678">
    <property type="taxonomic scope" value="Bacteria"/>
</dbReference>
<evidence type="ECO:0000313" key="4">
    <source>
        <dbReference type="Proteomes" id="UP000002028"/>
    </source>
</evidence>
<sequence>MERTKLLTLVSIGLLLLNLLTIGFLVFKPGQLPRPDHPPGPPGANDPATIIIRRLHFDSDQRARYQELVHEHQNAVRKLREQSTELFQDYYGLLESDHPDSAQANALSQQIATNQRELAQLNFTHFSQIRALCRPDQKADFNELVADLSKLFGQQQRPPRTNGSDPPEGPAEGPRGNLPPRP</sequence>
<gene>
    <name evidence="3" type="ordered locus">Slin_5143</name>
</gene>
<keyword evidence="2" id="KW-0472">Membrane</keyword>
<keyword evidence="2" id="KW-0812">Transmembrane</keyword>
<organism evidence="3 4">
    <name type="scientific">Spirosoma linguale (strain ATCC 33905 / DSM 74 / LMG 10896 / Claus 1)</name>
    <dbReference type="NCBI Taxonomy" id="504472"/>
    <lineage>
        <taxon>Bacteria</taxon>
        <taxon>Pseudomonadati</taxon>
        <taxon>Bacteroidota</taxon>
        <taxon>Cytophagia</taxon>
        <taxon>Cytophagales</taxon>
        <taxon>Cytophagaceae</taxon>
        <taxon>Spirosoma</taxon>
    </lineage>
</organism>
<dbReference type="InterPro" id="IPR025961">
    <property type="entry name" value="Metal_resist"/>
</dbReference>